<reference evidence="4 5" key="1">
    <citation type="journal article" date="2018" name="Sci. Rep.">
        <title>Genomic signatures of local adaptation to the degree of environmental predictability in rotifers.</title>
        <authorList>
            <person name="Franch-Gras L."/>
            <person name="Hahn C."/>
            <person name="Garcia-Roger E.M."/>
            <person name="Carmona M.J."/>
            <person name="Serra M."/>
            <person name="Gomez A."/>
        </authorList>
    </citation>
    <scope>NUCLEOTIDE SEQUENCE [LARGE SCALE GENOMIC DNA]</scope>
    <source>
        <strain evidence="4">HYR1</strain>
    </source>
</reference>
<dbReference type="PANTHER" id="PTHR31139:SF4">
    <property type="entry name" value="ECTOPIC P GRANULES PROTEIN 5 HOMOLOG"/>
    <property type="match status" value="1"/>
</dbReference>
<keyword evidence="5" id="KW-1185">Reference proteome</keyword>
<feature type="domain" description="Epg5-like TPR" evidence="3">
    <location>
        <begin position="1251"/>
        <end position="1416"/>
    </location>
</feature>
<comment type="similarity">
    <text evidence="1">Belongs to the EPG5 family.</text>
</comment>
<dbReference type="Pfam" id="PF26573">
    <property type="entry name" value="TPR_Epg5_2"/>
    <property type="match status" value="1"/>
</dbReference>
<organism evidence="4 5">
    <name type="scientific">Brachionus plicatilis</name>
    <name type="common">Marine rotifer</name>
    <name type="synonym">Brachionus muelleri</name>
    <dbReference type="NCBI Taxonomy" id="10195"/>
    <lineage>
        <taxon>Eukaryota</taxon>
        <taxon>Metazoa</taxon>
        <taxon>Spiralia</taxon>
        <taxon>Gnathifera</taxon>
        <taxon>Rotifera</taxon>
        <taxon>Eurotatoria</taxon>
        <taxon>Monogononta</taxon>
        <taxon>Pseudotrocha</taxon>
        <taxon>Ploima</taxon>
        <taxon>Brachionidae</taxon>
        <taxon>Brachionus</taxon>
    </lineage>
</organism>
<dbReference type="Proteomes" id="UP000276133">
    <property type="component" value="Unassembled WGS sequence"/>
</dbReference>
<dbReference type="InterPro" id="IPR058750">
    <property type="entry name" value="TPR_Epg5"/>
</dbReference>
<evidence type="ECO:0000256" key="1">
    <source>
        <dbReference type="ARBA" id="ARBA00010948"/>
    </source>
</evidence>
<dbReference type="PANTHER" id="PTHR31139">
    <property type="entry name" value="ECTOPIC P GRANULES PROTEIN 5 HOMOLOG"/>
    <property type="match status" value="1"/>
</dbReference>
<sequence length="2856" mass="330586">MDFVKTHSNLADFQYDPSNSSCHYKHEFFELVRDYYEARCLVLKCERHINEYKWTTITEQMSKIWSFEKYTIESYGVCGDQQRCRHELVNEKAYLNRIELTKLQDMFYELRFNLIKNGLISSQFCSKLARLKLESYLHDFMLRFDHNKESDQENYANMNHQLKILIDILFFFYRKVSKTVHQAKESGAKNENSDIYYEIDAEQSETQTKEMEGEEDELDNVQDEVLRSNLIDWLRTFCSLLLNVSNQNRFDTMKTHKLGLITQFSTIHFENQFYVLQHLLRVQDALNFSSLIQVPFLYLDCQNENAQLYKSLSLNSSKSDGIINIYFDYYLKLIASFSYDILYRQESLGLSKHILEKLKKTKSQPANLDPLSDTSEHSTNQWQFIDLEGEPESLESILTDVNEDDLIKLYYQIPFNNLFSFLWMYLEYQSKKPREEMKISDTNFRKNYVSMKIMSFLDNLSRLSIRSLLIYNRLKFKNFSKLIGKTLREIVKFVLTLLVRNAHLDSLRVHYDNFVKRIFTTIIYSPRLKSIRWTILNQFNIGKLNLKTKWLLLSIMCGIDVFHPNFELIFNSESIHPAEYINQSLHNDLEHILVKESSSCSDIELLSFMKSLHFLIDLDSASQDLSQQEADFIHQVIRVIFKISYCYPSTQDTCYKEGNSILSAVALAYPCLIGSILSEIDIDLDKIGKKSLFLCADLPFDKWLPFVDLKKDVYFIQKCLLHNVPNSILFRLAVKLIDGLNFKMNTLAKSQAYLTNVDLNIRTLIGTYGLIDLGTLFKIRLSIILFELHSRLTNYSYFAKNENELFGTAVNFDELNQSYYKLAKEKRIDLIYWIWSTFYKMNLFIKIDGLRLIDYLEELTCVYSPSIGHFASTNYLCKFYQLYLGFSHQNELVLDSVETESAQTSTQTLFQSKCALESYLRLVYTCSGNNLNEIFDHSIELIQIILNVNKKFGSNMAKISYLIVFDWFDNLIRKFLTTNRVEEFRQCVLKNLAKVSQIVLFLFSFSQSQMKLNDNYCSKLEKNLRKCVAPNAFESYLTTWTELLLKTNKNWYKYKNIVKFLDFLLCWTLKASLSNGLNFVNLNLFEEFLTSVKTDFGLTDHPGTPVSDSATTSANSSEQESQNSAWFQPSFNWLSSSFTYVVNTTTNQISNTMGAAIGAITGSNTEFFESNIHNFTYDKRIYKECPYVGFCLSLCEERIEVQLSLWTVFRSFLLGISDPLGNSVEMSPINLNSVSFIENCWKKTLSLVNKSNNLALNIAPQRLMLFKWCERAIELEHHHPLLILYWQKFFNIYLDKDYHAALNQLYRSSTHSSDSDQQQVQSVTFKLFTSTSQMNSLLKQMKKHLELTSQHYAYRENHDPQINELMSKLFYALSLWIDETRLHDPNLYLPALPNHYHPSLLGKIFSKNCDLWTEFIELNKLTLHLSSISKSADLIKSQSASSMSQLSSTLSQKALFFTQSDRLVQKMASLDELNLNFKSPLKDKYGDSIENMVRIESVAARSSRDEADLIINISEHLIKNIFKYNKDFINHNLNHMLKLDEKLTNKYLIHLWHNEMCEKYVQVGCTSLVNPMHQCSRPAMVKFVYEVATKRDQFRHDIRENRAAYEKLIGNFSDLSGQSKFPHDEIVSSMVALSQLIKRLLRNHHYNPSEDSSNGYILTKLFYLLIDLYEAHMNHPNDVLNPAKSITTTQTKAINLTGWSILFKNSDSLEQINDQFSADSVHLFMFDLIHLIGSNFVHSSGGGRRSPNSFRKTNQLVLLEKIIQKLTATISMNNVLENTASLSRQSSSSSQMPSTRRSSSILLNLTRNKLSLMALCAQYVEPNDLDLFNEFYMSILCSINSILLNEVRNECQSDPNLPSLDSTEMINQKFSIIFQLLTKFSFINLNFLLKNETDEDRLKKICTNFVDVNLNFLSELNLEHLVIDHQTVIPDAINAQIKKRDANLKLILDQCVDNYVSILNVAYPSYFDYILQRILEFSSAPNALKYGPKSMATFLNVIKQNELVMLNQNSCLGKYQYEKTFKYLKDFFMFEKSKFAHKKICFLSHWSLFARQISQINSNLALIYFDKFLLKNIDGTKFDTMFSILCDLYLVWTEPSTILDITSKCQIDVKHIYKSQVASIEARHHLEPSSSTNSQSAILIMIDSLLETFHFVLERLPPSLKNHALNRLVHFYYEQIVCPLSPVSHINTNSLECYHTCMAKYSSTWFGAGSFEPDCRTVNLMAEISSNQAPEPLKYLAFNLVCFFDLSKITDSYFRQPEIKPIQINDLLKCILQLLAEFCLRDSIRESDSFDALLRPVYNQAEVLQYWSMLSDNSYSNIVLDRFLPLADYRYAFASRGVEKGLLMMVLKSAAEFYSLVERNSLSCFSSAKRRLYLKTMCELLLKPSAQSVKTDIESFQNCIMNLLTDIETFSISAVTESINNLNLNHEIQLLVDESLSLITGGDASLTEIYQCIFESWLSSSKDSPILTHFINRLSRNYNLLMSEKSSDTYCRLLELCIEVLYESGQVDLDSDEMEKNVLLSQPKLANGEWDILMKEIDFIKMAQLNLDDLFECKLLINSSYLLLNCYMCQRLAILKASMSYEDGCLKYTDKILASFLTGQSKPKCLNEEKVILILKQLLECFLAVSVTCAGNFEIENIVGAQMVRLANLLIYYGEDILSGQNPCNEGQSIGSDLLASIGLNILAKKSQYSLKFRFYCRSMAICVIKQILVVKRCQVKGLFPKIENQNKEEFGYKIRLSHLDNSGYGTDSFNLGHQSGQDASHMLSTSLPSSGLNSTKEDSILHQKHNQLLKQAAYQFHLIYQTKAYSQASEANFVQLANFVNDQLTQQAQYFCLPQCLNLSKYLCLKLFREKFYLF</sequence>
<evidence type="ECO:0000259" key="3">
    <source>
        <dbReference type="Pfam" id="PF26573"/>
    </source>
</evidence>
<dbReference type="STRING" id="10195.A0A3M7R3T6"/>
<dbReference type="InterPro" id="IPR051436">
    <property type="entry name" value="Autophagy-related_EPG5"/>
</dbReference>
<name>A0A3M7R3T6_BRAPC</name>
<comment type="caution">
    <text evidence="4">The sequence shown here is derived from an EMBL/GenBank/DDBJ whole genome shotgun (WGS) entry which is preliminary data.</text>
</comment>
<protein>
    <submittedName>
        <fullName evidence="4">Ectopic P granules 5-like protein</fullName>
    </submittedName>
</protein>
<dbReference type="GO" id="GO:0005737">
    <property type="term" value="C:cytoplasm"/>
    <property type="evidence" value="ECO:0007669"/>
    <property type="project" value="TreeGrafter"/>
</dbReference>
<evidence type="ECO:0000313" key="4">
    <source>
        <dbReference type="EMBL" id="RNA18051.1"/>
    </source>
</evidence>
<dbReference type="OrthoDB" id="75419at2759"/>
<dbReference type="GO" id="GO:0097352">
    <property type="term" value="P:autophagosome maturation"/>
    <property type="evidence" value="ECO:0007669"/>
    <property type="project" value="TreeGrafter"/>
</dbReference>
<dbReference type="EMBL" id="REGN01004317">
    <property type="protein sequence ID" value="RNA18051.1"/>
    <property type="molecule type" value="Genomic_DNA"/>
</dbReference>
<accession>A0A3M7R3T6</accession>
<proteinExistence type="inferred from homology"/>
<evidence type="ECO:0000313" key="5">
    <source>
        <dbReference type="Proteomes" id="UP000276133"/>
    </source>
</evidence>
<gene>
    <name evidence="4" type="ORF">BpHYR1_008010</name>
</gene>
<keyword evidence="2" id="KW-0072">Autophagy</keyword>
<evidence type="ECO:0000256" key="2">
    <source>
        <dbReference type="ARBA" id="ARBA00023006"/>
    </source>
</evidence>